<proteinExistence type="predicted"/>
<feature type="compositionally biased region" description="Basic residues" evidence="1">
    <location>
        <begin position="376"/>
        <end position="396"/>
    </location>
</feature>
<dbReference type="EMBL" id="CP063413">
    <property type="protein sequence ID" value="QSZ37719.1"/>
    <property type="molecule type" value="Genomic_DNA"/>
</dbReference>
<dbReference type="OrthoDB" id="3544716at2759"/>
<evidence type="ECO:0000313" key="3">
    <source>
        <dbReference type="Proteomes" id="UP000672032"/>
    </source>
</evidence>
<name>A0A8A3PS72_9HELO</name>
<feature type="region of interest" description="Disordered" evidence="1">
    <location>
        <begin position="41"/>
        <end position="70"/>
    </location>
</feature>
<dbReference type="Proteomes" id="UP000672032">
    <property type="component" value="Chromosome 9"/>
</dbReference>
<organism evidence="2 3">
    <name type="scientific">Monilinia vaccinii-corymbosi</name>
    <dbReference type="NCBI Taxonomy" id="61207"/>
    <lineage>
        <taxon>Eukaryota</taxon>
        <taxon>Fungi</taxon>
        <taxon>Dikarya</taxon>
        <taxon>Ascomycota</taxon>
        <taxon>Pezizomycotina</taxon>
        <taxon>Leotiomycetes</taxon>
        <taxon>Helotiales</taxon>
        <taxon>Sclerotiniaceae</taxon>
        <taxon>Monilinia</taxon>
    </lineage>
</organism>
<evidence type="ECO:0000256" key="1">
    <source>
        <dbReference type="SAM" id="MobiDB-lite"/>
    </source>
</evidence>
<accession>A0A8A3PS72</accession>
<evidence type="ECO:0000313" key="2">
    <source>
        <dbReference type="EMBL" id="QSZ37719.1"/>
    </source>
</evidence>
<protein>
    <submittedName>
        <fullName evidence="2">Uncharacterized protein</fullName>
    </submittedName>
</protein>
<dbReference type="AlphaFoldDB" id="A0A8A3PS72"/>
<reference evidence="2" key="1">
    <citation type="submission" date="2020-10" db="EMBL/GenBank/DDBJ databases">
        <title>Genome Sequence of Monilinia vaccinii-corymbosi Sheds Light on Mummy Berry Disease Infection of Blueberry and Mating Type.</title>
        <authorList>
            <person name="Yow A.G."/>
            <person name="Zhang Y."/>
            <person name="Bansal K."/>
            <person name="Eacker S.M."/>
            <person name="Sullivan S."/>
            <person name="Liachko I."/>
            <person name="Cubeta M.A."/>
            <person name="Rollins J.A."/>
            <person name="Ashrafi H."/>
        </authorList>
    </citation>
    <scope>NUCLEOTIDE SEQUENCE</scope>
    <source>
        <strain evidence="2">RL-1</strain>
    </source>
</reference>
<sequence length="403" mass="46023">MSVFDYSNFQPTSCSTRQELLANGWTESAINEVRVWWPRPQSPSQQVAQPEPQRPMNRVPPGGYVSRASSEAQSISSSNFRCADPVNPAEVQALYERYNDDPRYGYSSRSSTNHPGSSTVGVSIEELQEALPGIGNLPLRELRRGEREPAYGVWEPYTAPWDSRYFPGKELVKELWQDVWRNRSEERICNMFDHVDLYRLAFITVTHKKTVEEPSCEIVTLSKIVEIFNRAGRPPGFGRTLRARPQTFEVEHVSRLFKILASKDNPKRDKAFSYVKGAWVWTLDWSPRRLIRGVPETVKEVWDDEYKFLVEYGYIRDQFLMEAFMYRDGNDYFANPGGPPDWRLETMETTTGAAPESQGASGSKRHAASSSATSPHHSRSSSGHRSRHQDKKHRGGSSHDEGR</sequence>
<feature type="region of interest" description="Disordered" evidence="1">
    <location>
        <begin position="337"/>
        <end position="403"/>
    </location>
</feature>
<gene>
    <name evidence="2" type="ORF">DSL72_008818</name>
</gene>
<keyword evidence="3" id="KW-1185">Reference proteome</keyword>